<evidence type="ECO:0000313" key="13">
    <source>
        <dbReference type="Proteomes" id="UP000465712"/>
    </source>
</evidence>
<comment type="similarity">
    <text evidence="3">Belongs to the prokaryotic molybdopterin-containing oxidoreductase family. NasA/NapA/NarB subfamily.</text>
</comment>
<dbReference type="GO" id="GO:0051539">
    <property type="term" value="F:4 iron, 4 sulfur cluster binding"/>
    <property type="evidence" value="ECO:0007669"/>
    <property type="project" value="UniProtKB-KW"/>
</dbReference>
<dbReference type="CDD" id="cd02754">
    <property type="entry name" value="MopB_Nitrate-R-NapA-like"/>
    <property type="match status" value="1"/>
</dbReference>
<dbReference type="Gene3D" id="3.40.50.740">
    <property type="match status" value="1"/>
</dbReference>
<dbReference type="SUPFAM" id="SSF53706">
    <property type="entry name" value="Formate dehydrogenase/DMSO reductase, domains 1-3"/>
    <property type="match status" value="1"/>
</dbReference>
<keyword evidence="6" id="KW-0479">Metal-binding</keyword>
<comment type="cofactor">
    <cofactor evidence="2">
        <name>[4Fe-4S] cluster</name>
        <dbReference type="ChEBI" id="CHEBI:49883"/>
    </cofactor>
</comment>
<accession>A0A7X4W7P7</accession>
<dbReference type="Pfam" id="PF00384">
    <property type="entry name" value="Molybdopterin"/>
    <property type="match status" value="1"/>
</dbReference>
<dbReference type="GO" id="GO:0046872">
    <property type="term" value="F:metal ion binding"/>
    <property type="evidence" value="ECO:0007669"/>
    <property type="project" value="UniProtKB-KW"/>
</dbReference>
<dbReference type="SUPFAM" id="SSF50692">
    <property type="entry name" value="ADC-like"/>
    <property type="match status" value="1"/>
</dbReference>
<dbReference type="InterPro" id="IPR009010">
    <property type="entry name" value="Asp_de-COase-like_dom_sf"/>
</dbReference>
<dbReference type="CDD" id="cd02791">
    <property type="entry name" value="MopB_CT_Nitrate-R-NapA-like"/>
    <property type="match status" value="1"/>
</dbReference>
<dbReference type="Gene3D" id="2.40.40.20">
    <property type="match status" value="1"/>
</dbReference>
<evidence type="ECO:0000313" key="12">
    <source>
        <dbReference type="EMBL" id="NAW63714.1"/>
    </source>
</evidence>
<feature type="domain" description="4Fe-4S Mo/W bis-MGD-type" evidence="11">
    <location>
        <begin position="14"/>
        <end position="75"/>
    </location>
</feature>
<dbReference type="InterPro" id="IPR041854">
    <property type="entry name" value="BFD-like_2Fe2S-bd_dom_sf"/>
</dbReference>
<dbReference type="GO" id="GO:1990204">
    <property type="term" value="C:oxidoreductase complex"/>
    <property type="evidence" value="ECO:0007669"/>
    <property type="project" value="UniProtKB-ARBA"/>
</dbReference>
<evidence type="ECO:0000256" key="5">
    <source>
        <dbReference type="ARBA" id="ARBA00022505"/>
    </source>
</evidence>
<dbReference type="GO" id="GO:0016020">
    <property type="term" value="C:membrane"/>
    <property type="evidence" value="ECO:0007669"/>
    <property type="project" value="TreeGrafter"/>
</dbReference>
<comment type="cofactor">
    <cofactor evidence="1">
        <name>Mo-bis(molybdopterin guanine dinucleotide)</name>
        <dbReference type="ChEBI" id="CHEBI:60539"/>
    </cofactor>
</comment>
<dbReference type="InterPro" id="IPR007419">
    <property type="entry name" value="BFD-like_2Fe2S-bd_dom"/>
</dbReference>
<dbReference type="Pfam" id="PF04879">
    <property type="entry name" value="Molybdop_Fe4S4"/>
    <property type="match status" value="1"/>
</dbReference>
<dbReference type="Gene3D" id="3.40.228.10">
    <property type="entry name" value="Dimethylsulfoxide Reductase, domain 2"/>
    <property type="match status" value="1"/>
</dbReference>
<sequence>MSNTAGQVAGCKQGEAVKSACPYCGVGCGVAVQGKFQSGSLTKQPEIVGDVSHPANHGALCVKGSALKESLNIPNRLLYPRLRDKEVSWSAATDAIAQKLKETVAKHGPDSVAMYVSGQLLTEDYYVANKLMKGFIGTANIDTNSRLCMSSAVAAHNRAFGEDLVPVHYDDIATADLIVIVGANTAWTHPVLFRRIQQAREANPDLRLVVIDPRRTTTAEQADLHLPIANDGDVLLFNGLLRYLSDHHALDDDFIARHCEGFASLKAEISRDPYRLARCAETLGLSREQLNAFYTMFKDSPHTLTLFCQGINQSANGTDKANAIINCHLATGRIGKPGAGPFSLTGQPNAMGGREVGGLANQLAVHRGFDPQSVSAVGDFWQAPNMATQPGLKAVELFEAIHQGKIKFVWIIATNPVVSLPDSRKVAQALARCEYVVVSDISPEADTAAFADVLLPAAGWGEKDGMVTNSERMISRQRAFLPPPGEAKADWWAICEVAKKMGFSGFDFATVADVYREYAALSRINQNSPYLFDISALASMTDAEYAHWQPQRWPLGRESHLFSDGVFPTASGRASLITVRHNEQATRPGVWWLNTGRQRDQWHTMTRTGHIARLAESETEPTVYIHPLSASKNQLSEGQLVSLGYNGNHMLAKLAVDDGLSPNQLYMSMHWAGAFGFASRVNQMVAPEVDPVSGQPAFKSAGVTLSQARAASYGIWMGALPPPFETDFLSFQTGEKINIWRFACRTPLSKSHLYGITPQALVIDDTGNGGWTALMTADSRLTAMCLVSEQPLRSDPQPYTGLFDKAFSVSTFLALAMQGQAPSKLVCSCFRVTDRQIVQAIERNGLTSLAGLQAQLKCGSNCGSCLGEVKALLRQTQVNTEEAVTEGEQV</sequence>
<dbReference type="Pfam" id="PF01568">
    <property type="entry name" value="Molydop_binding"/>
    <property type="match status" value="1"/>
</dbReference>
<evidence type="ECO:0000256" key="8">
    <source>
        <dbReference type="ARBA" id="ARBA00023004"/>
    </source>
</evidence>
<dbReference type="PANTHER" id="PTHR43105">
    <property type="entry name" value="RESPIRATORY NITRATE REDUCTASE"/>
    <property type="match status" value="1"/>
</dbReference>
<dbReference type="Pfam" id="PF04324">
    <property type="entry name" value="Fer2_BFD"/>
    <property type="match status" value="1"/>
</dbReference>
<keyword evidence="10" id="KW-0534">Nitrate assimilation</keyword>
<comment type="caution">
    <text evidence="12">The sequence shown here is derived from an EMBL/GenBank/DDBJ whole genome shotgun (WGS) entry which is preliminary data.</text>
</comment>
<dbReference type="RefSeq" id="WP_161442078.1">
    <property type="nucleotide sequence ID" value="NZ_WXWW01000013.1"/>
</dbReference>
<dbReference type="PROSITE" id="PS00551">
    <property type="entry name" value="MOLYBDOPTERIN_PROK_1"/>
    <property type="match status" value="1"/>
</dbReference>
<dbReference type="Gene3D" id="1.10.10.1100">
    <property type="entry name" value="BFD-like [2Fe-2S]-binding domain"/>
    <property type="match status" value="1"/>
</dbReference>
<gene>
    <name evidence="12" type="ORF">CAG72_00635</name>
</gene>
<name>A0A7X4W7P7_9GAMM</name>
<reference evidence="12 13" key="1">
    <citation type="submission" date="2017-05" db="EMBL/GenBank/DDBJ databases">
        <title>High clonality and local adaptation shapes Vibrionaceae linages within an endangered oasis.</title>
        <authorList>
            <person name="Vazquez-Rosas-Landa M."/>
        </authorList>
    </citation>
    <scope>NUCLEOTIDE SEQUENCE [LARGE SCALE GENOMIC DNA]</scope>
    <source>
        <strain evidence="12 13">P46_P4S1P180</strain>
    </source>
</reference>
<dbReference type="InterPro" id="IPR027467">
    <property type="entry name" value="MopterinOxRdtase_cofactor_BS"/>
</dbReference>
<dbReference type="GO" id="GO:0016491">
    <property type="term" value="F:oxidoreductase activity"/>
    <property type="evidence" value="ECO:0007669"/>
    <property type="project" value="UniProtKB-KW"/>
</dbReference>
<dbReference type="Proteomes" id="UP000465712">
    <property type="component" value="Unassembled WGS sequence"/>
</dbReference>
<dbReference type="PROSITE" id="PS51669">
    <property type="entry name" value="4FE4S_MOW_BIS_MGD"/>
    <property type="match status" value="1"/>
</dbReference>
<protein>
    <submittedName>
        <fullName evidence="12">Molybdopterin-dependent oxidoreductase</fullName>
    </submittedName>
</protein>
<evidence type="ECO:0000256" key="2">
    <source>
        <dbReference type="ARBA" id="ARBA00001966"/>
    </source>
</evidence>
<evidence type="ECO:0000256" key="7">
    <source>
        <dbReference type="ARBA" id="ARBA00023002"/>
    </source>
</evidence>
<dbReference type="InterPro" id="IPR006963">
    <property type="entry name" value="Mopterin_OxRdtase_4Fe-4S_dom"/>
</dbReference>
<organism evidence="12 13">
    <name type="scientific">Photobacterium halotolerans</name>
    <dbReference type="NCBI Taxonomy" id="265726"/>
    <lineage>
        <taxon>Bacteria</taxon>
        <taxon>Pseudomonadati</taxon>
        <taxon>Pseudomonadota</taxon>
        <taxon>Gammaproteobacteria</taxon>
        <taxon>Vibrionales</taxon>
        <taxon>Vibrionaceae</taxon>
        <taxon>Photobacterium</taxon>
    </lineage>
</organism>
<keyword evidence="8" id="KW-0408">Iron</keyword>
<dbReference type="InterPro" id="IPR041957">
    <property type="entry name" value="CT_Nitrate-R-NapA-like"/>
</dbReference>
<dbReference type="PANTHER" id="PTHR43105:SF9">
    <property type="entry name" value="NADPH-FE(3+) OXIDOREDUCTASE SUBUNIT ALPHA"/>
    <property type="match status" value="1"/>
</dbReference>
<evidence type="ECO:0000256" key="9">
    <source>
        <dbReference type="ARBA" id="ARBA00023014"/>
    </source>
</evidence>
<proteinExistence type="inferred from homology"/>
<dbReference type="GO" id="GO:0045333">
    <property type="term" value="P:cellular respiration"/>
    <property type="evidence" value="ECO:0007669"/>
    <property type="project" value="UniProtKB-ARBA"/>
</dbReference>
<dbReference type="GO" id="GO:0042128">
    <property type="term" value="P:nitrate assimilation"/>
    <property type="evidence" value="ECO:0007669"/>
    <property type="project" value="UniProtKB-KW"/>
</dbReference>
<evidence type="ECO:0000259" key="11">
    <source>
        <dbReference type="PROSITE" id="PS51669"/>
    </source>
</evidence>
<dbReference type="AlphaFoldDB" id="A0A7X4W7P7"/>
<evidence type="ECO:0000256" key="6">
    <source>
        <dbReference type="ARBA" id="ARBA00022723"/>
    </source>
</evidence>
<keyword evidence="7" id="KW-0560">Oxidoreductase</keyword>
<evidence type="ECO:0000256" key="10">
    <source>
        <dbReference type="ARBA" id="ARBA00023063"/>
    </source>
</evidence>
<dbReference type="InterPro" id="IPR006656">
    <property type="entry name" value="Mopterin_OxRdtase"/>
</dbReference>
<dbReference type="GO" id="GO:0043546">
    <property type="term" value="F:molybdopterin cofactor binding"/>
    <property type="evidence" value="ECO:0007669"/>
    <property type="project" value="InterPro"/>
</dbReference>
<dbReference type="InterPro" id="IPR006657">
    <property type="entry name" value="MoPterin_dinucl-bd_dom"/>
</dbReference>
<keyword evidence="9" id="KW-0411">Iron-sulfur</keyword>
<dbReference type="SMART" id="SM00926">
    <property type="entry name" value="Molybdop_Fe4S4"/>
    <property type="match status" value="1"/>
</dbReference>
<dbReference type="EMBL" id="WXWW01000013">
    <property type="protein sequence ID" value="NAW63714.1"/>
    <property type="molecule type" value="Genomic_DNA"/>
</dbReference>
<dbReference type="Gene3D" id="2.20.25.90">
    <property type="entry name" value="ADC-like domains"/>
    <property type="match status" value="1"/>
</dbReference>
<evidence type="ECO:0000256" key="4">
    <source>
        <dbReference type="ARBA" id="ARBA00022485"/>
    </source>
</evidence>
<dbReference type="InterPro" id="IPR050123">
    <property type="entry name" value="Prok_molybdopt-oxidoreductase"/>
</dbReference>
<evidence type="ECO:0000256" key="1">
    <source>
        <dbReference type="ARBA" id="ARBA00001942"/>
    </source>
</evidence>
<keyword evidence="4" id="KW-0004">4Fe-4S</keyword>
<keyword evidence="5" id="KW-0500">Molybdenum</keyword>
<evidence type="ECO:0000256" key="3">
    <source>
        <dbReference type="ARBA" id="ARBA00008747"/>
    </source>
</evidence>